<protein>
    <submittedName>
        <fullName evidence="2">Uncharacterized protein</fullName>
    </submittedName>
</protein>
<keyword evidence="1" id="KW-0732">Signal</keyword>
<feature type="signal peptide" evidence="1">
    <location>
        <begin position="1"/>
        <end position="21"/>
    </location>
</feature>
<evidence type="ECO:0000313" key="3">
    <source>
        <dbReference type="Proteomes" id="UP001155128"/>
    </source>
</evidence>
<organism evidence="2 3">
    <name type="scientific">Sphingomicrobium sediminis</name>
    <dbReference type="NCBI Taxonomy" id="2950949"/>
    <lineage>
        <taxon>Bacteria</taxon>
        <taxon>Pseudomonadati</taxon>
        <taxon>Pseudomonadota</taxon>
        <taxon>Alphaproteobacteria</taxon>
        <taxon>Sphingomonadales</taxon>
        <taxon>Sphingomonadaceae</taxon>
        <taxon>Sphingomicrobium</taxon>
    </lineage>
</organism>
<keyword evidence="3" id="KW-1185">Reference proteome</keyword>
<sequence length="201" mass="22277">MNLRSLAGAGIIALAATMTTAQESPDLADQVVDVDLDHGAYVLSYEVVSYEIDDPARVADAREMFDMLSGMQEDIRICLDARYEEVAKTFEERTNDFENELGCKERVVQVSDDGHDFTEVSRCPIPYETAGSYTDLERQVVQTSRAWQATITNNQVFGDGSPTHRSVMKQSLTHVGECTGDELDLTAELEAEIAEMEKPKA</sequence>
<evidence type="ECO:0000313" key="2">
    <source>
        <dbReference type="EMBL" id="MCM8557247.1"/>
    </source>
</evidence>
<dbReference type="RefSeq" id="WP_252113159.1">
    <property type="nucleotide sequence ID" value="NZ_JAMSHT010000001.1"/>
</dbReference>
<comment type="caution">
    <text evidence="2">The sequence shown here is derived from an EMBL/GenBank/DDBJ whole genome shotgun (WGS) entry which is preliminary data.</text>
</comment>
<gene>
    <name evidence="2" type="ORF">NDO55_05365</name>
</gene>
<proteinExistence type="predicted"/>
<evidence type="ECO:0000256" key="1">
    <source>
        <dbReference type="SAM" id="SignalP"/>
    </source>
</evidence>
<feature type="chain" id="PRO_5040821707" evidence="1">
    <location>
        <begin position="22"/>
        <end position="201"/>
    </location>
</feature>
<dbReference type="Proteomes" id="UP001155128">
    <property type="component" value="Unassembled WGS sequence"/>
</dbReference>
<dbReference type="AlphaFoldDB" id="A0A9X2J4I4"/>
<dbReference type="EMBL" id="JAMSHT010000001">
    <property type="protein sequence ID" value="MCM8557247.1"/>
    <property type="molecule type" value="Genomic_DNA"/>
</dbReference>
<name>A0A9X2J4I4_9SPHN</name>
<accession>A0A9X2J4I4</accession>
<reference evidence="2" key="1">
    <citation type="submission" date="2022-06" db="EMBL/GenBank/DDBJ databases">
        <title>Sphingomicrobium sedimins sp. nov., a marine bacterium isolated from tidal flat.</title>
        <authorList>
            <person name="Kim C.-H."/>
            <person name="Yoo Y."/>
            <person name="Kim J.-J."/>
        </authorList>
    </citation>
    <scope>NUCLEOTIDE SEQUENCE</scope>
    <source>
        <strain evidence="2">GRR-S6-50</strain>
    </source>
</reference>